<evidence type="ECO:0000313" key="14">
    <source>
        <dbReference type="EMBL" id="UWD34166.1"/>
    </source>
</evidence>
<evidence type="ECO:0000256" key="7">
    <source>
        <dbReference type="ARBA" id="ARBA00022840"/>
    </source>
</evidence>
<name>A0ABY5TX56_9BACT</name>
<keyword evidence="2 12" id="KW-0639">Primosome</keyword>
<keyword evidence="5 12" id="KW-0378">Hydrolase</keyword>
<keyword evidence="6 12" id="KW-0347">Helicase</keyword>
<dbReference type="PANTHER" id="PTHR30153">
    <property type="entry name" value="REPLICATIVE DNA HELICASE DNAB"/>
    <property type="match status" value="1"/>
</dbReference>
<dbReference type="EMBL" id="CP103423">
    <property type="protein sequence ID" value="UWD34166.1"/>
    <property type="molecule type" value="Genomic_DNA"/>
</dbReference>
<dbReference type="InterPro" id="IPR007693">
    <property type="entry name" value="DNA_helicase_DnaB-like_N"/>
</dbReference>
<feature type="domain" description="SF4 helicase" evidence="13">
    <location>
        <begin position="173"/>
        <end position="443"/>
    </location>
</feature>
<evidence type="ECO:0000313" key="15">
    <source>
        <dbReference type="Proteomes" id="UP001058364"/>
    </source>
</evidence>
<evidence type="ECO:0000259" key="13">
    <source>
        <dbReference type="PROSITE" id="PS51199"/>
    </source>
</evidence>
<evidence type="ECO:0000256" key="5">
    <source>
        <dbReference type="ARBA" id="ARBA00022801"/>
    </source>
</evidence>
<dbReference type="CDD" id="cd00984">
    <property type="entry name" value="DnaB_C"/>
    <property type="match status" value="1"/>
</dbReference>
<dbReference type="InterPro" id="IPR036185">
    <property type="entry name" value="DNA_heli_DnaB-like_N_sf"/>
</dbReference>
<dbReference type="GO" id="GO:0003678">
    <property type="term" value="F:DNA helicase activity"/>
    <property type="evidence" value="ECO:0007669"/>
    <property type="project" value="UniProtKB-EC"/>
</dbReference>
<reference evidence="14" key="1">
    <citation type="submission" date="2022-08" db="EMBL/GenBank/DDBJ databases">
        <title>Complete genome sequence of Mycoplasma molare type strain H 542.</title>
        <authorList>
            <person name="Spergser J."/>
        </authorList>
    </citation>
    <scope>NUCLEOTIDE SEQUENCE</scope>
    <source>
        <strain evidence="14">H 542</strain>
    </source>
</reference>
<organism evidence="14 15">
    <name type="scientific">Mesomycoplasma molare</name>
    <dbReference type="NCBI Taxonomy" id="171288"/>
    <lineage>
        <taxon>Bacteria</taxon>
        <taxon>Bacillati</taxon>
        <taxon>Mycoplasmatota</taxon>
        <taxon>Mycoplasmoidales</taxon>
        <taxon>Metamycoplasmataceae</taxon>
        <taxon>Mesomycoplasma</taxon>
    </lineage>
</organism>
<keyword evidence="4 12" id="KW-0547">Nucleotide-binding</keyword>
<dbReference type="NCBIfam" id="TIGR00665">
    <property type="entry name" value="DnaB"/>
    <property type="match status" value="1"/>
</dbReference>
<keyword evidence="3 12" id="KW-0235">DNA replication</keyword>
<accession>A0ABY5TX56</accession>
<dbReference type="GO" id="GO:0016787">
    <property type="term" value="F:hydrolase activity"/>
    <property type="evidence" value="ECO:0007669"/>
    <property type="project" value="UniProtKB-KW"/>
</dbReference>
<dbReference type="InterPro" id="IPR027417">
    <property type="entry name" value="P-loop_NTPase"/>
</dbReference>
<sequence>MSRNLFLEQEIEKSVLSYILTIEEDQDKMIPFLEKGDFYHKQNQILFEVINNLFENSKKINPVSILKELSDNDMLEEFGGPEAIYSFTLNVPAYSTVREIMEDLISKSNLRKASFALKHSFEQLQNINKTADDVLNEFEAKLVEISRNTVNNSFKEIRELSQEILRDLLSRKGSSNLKGISTGFKNLDSITSGLQKGELMILAARPAMGKTAFALNLTKNVVEKDNNVVVFFSLEMPSSQLVTRILAAESGIHGEYLKNPNLLVDRDWVKISTVLNEKISNYNLFIDDSAGLKLSEMIWKTKKLLSKMKRIDLIVVDYLQLIDLGGHGNNRQNEVAKISRTLKQLAREINCPVIALSQLSREVEKREDKRPMISDLRESGAIEQDADIITFLYRPNYYNKEVSPQEIQETQLIIAKHRNGSLGTLKLQFNPKIGLFFEEEKGDYY</sequence>
<dbReference type="SUPFAM" id="SSF52540">
    <property type="entry name" value="P-loop containing nucleoside triphosphate hydrolases"/>
    <property type="match status" value="1"/>
</dbReference>
<keyword evidence="15" id="KW-1185">Reference proteome</keyword>
<gene>
    <name evidence="14" type="primary">dnaB</name>
    <name evidence="14" type="ORF">NX772_03730</name>
</gene>
<dbReference type="Gene3D" id="3.40.50.300">
    <property type="entry name" value="P-loop containing nucleotide triphosphate hydrolases"/>
    <property type="match status" value="1"/>
</dbReference>
<dbReference type="Proteomes" id="UP001058364">
    <property type="component" value="Chromosome"/>
</dbReference>
<dbReference type="Pfam" id="PF00772">
    <property type="entry name" value="DnaB"/>
    <property type="match status" value="1"/>
</dbReference>
<protein>
    <recommendedName>
        <fullName evidence="11 12">Replicative DNA helicase</fullName>
        <ecNumber evidence="11 12">5.6.2.3</ecNumber>
    </recommendedName>
</protein>
<keyword evidence="7 12" id="KW-0067">ATP-binding</keyword>
<keyword evidence="8 12" id="KW-0238">DNA-binding</keyword>
<dbReference type="InterPro" id="IPR016136">
    <property type="entry name" value="DNA_helicase_N/primase_C"/>
</dbReference>
<evidence type="ECO:0000256" key="6">
    <source>
        <dbReference type="ARBA" id="ARBA00022806"/>
    </source>
</evidence>
<comment type="function">
    <text evidence="12">The main replicative DNA helicase, it participates in initiation and elongation during chromosome replication. Travels ahead of the DNA replisome, separating dsDNA into templates for DNA synthesis. A processive ATP-dependent 5'-3' DNA helicase it has DNA-dependent ATPase activity.</text>
</comment>
<dbReference type="Pfam" id="PF03796">
    <property type="entry name" value="DnaB_C"/>
    <property type="match status" value="1"/>
</dbReference>
<comment type="similarity">
    <text evidence="1 12">Belongs to the helicase family. DnaB subfamily.</text>
</comment>
<evidence type="ECO:0000256" key="11">
    <source>
        <dbReference type="NCBIfam" id="TIGR00665"/>
    </source>
</evidence>
<dbReference type="Gene3D" id="1.10.860.10">
    <property type="entry name" value="DNAb Helicase, Chain A"/>
    <property type="match status" value="1"/>
</dbReference>
<dbReference type="SUPFAM" id="SSF48024">
    <property type="entry name" value="N-terminal domain of DnaB helicase"/>
    <property type="match status" value="1"/>
</dbReference>
<dbReference type="InterPro" id="IPR007694">
    <property type="entry name" value="DNA_helicase_DnaB-like_C"/>
</dbReference>
<evidence type="ECO:0000256" key="9">
    <source>
        <dbReference type="ARBA" id="ARBA00023235"/>
    </source>
</evidence>
<evidence type="ECO:0000256" key="12">
    <source>
        <dbReference type="RuleBase" id="RU362085"/>
    </source>
</evidence>
<proteinExistence type="inferred from homology"/>
<dbReference type="EC" id="5.6.2.3" evidence="11 12"/>
<evidence type="ECO:0000256" key="2">
    <source>
        <dbReference type="ARBA" id="ARBA00022515"/>
    </source>
</evidence>
<evidence type="ECO:0000256" key="1">
    <source>
        <dbReference type="ARBA" id="ARBA00008428"/>
    </source>
</evidence>
<evidence type="ECO:0000256" key="4">
    <source>
        <dbReference type="ARBA" id="ARBA00022741"/>
    </source>
</evidence>
<dbReference type="PROSITE" id="PS51199">
    <property type="entry name" value="SF4_HELICASE"/>
    <property type="match status" value="1"/>
</dbReference>
<dbReference type="InterPro" id="IPR007692">
    <property type="entry name" value="DNA_helicase_DnaB"/>
</dbReference>
<evidence type="ECO:0000256" key="3">
    <source>
        <dbReference type="ARBA" id="ARBA00022705"/>
    </source>
</evidence>
<evidence type="ECO:0000256" key="8">
    <source>
        <dbReference type="ARBA" id="ARBA00023125"/>
    </source>
</evidence>
<dbReference type="PANTHER" id="PTHR30153:SF2">
    <property type="entry name" value="REPLICATIVE DNA HELICASE"/>
    <property type="match status" value="1"/>
</dbReference>
<dbReference type="RefSeq" id="WP_027123590.1">
    <property type="nucleotide sequence ID" value="NZ_CP103423.1"/>
</dbReference>
<evidence type="ECO:0000256" key="10">
    <source>
        <dbReference type="ARBA" id="ARBA00048954"/>
    </source>
</evidence>
<keyword evidence="9" id="KW-0413">Isomerase</keyword>
<comment type="catalytic activity">
    <reaction evidence="10 12">
        <text>ATP + H2O = ADP + phosphate + H(+)</text>
        <dbReference type="Rhea" id="RHEA:13065"/>
        <dbReference type="ChEBI" id="CHEBI:15377"/>
        <dbReference type="ChEBI" id="CHEBI:15378"/>
        <dbReference type="ChEBI" id="CHEBI:30616"/>
        <dbReference type="ChEBI" id="CHEBI:43474"/>
        <dbReference type="ChEBI" id="CHEBI:456216"/>
        <dbReference type="EC" id="5.6.2.3"/>
    </reaction>
</comment>